<proteinExistence type="predicted"/>
<dbReference type="InterPro" id="IPR014710">
    <property type="entry name" value="RmlC-like_jellyroll"/>
</dbReference>
<evidence type="ECO:0000313" key="1">
    <source>
        <dbReference type="EMBL" id="MPN23274.1"/>
    </source>
</evidence>
<sequence>MLDEAFLKSQWQSIDPNEIQIYRSNDKMFSVRAYIWEPNVAYPIHDHGAWGIIGTHINQITERKFIRLDDGCNDNYAELKQVSEKVLSPGDTTFVLPLDQGIHQMQATSDLTAVSIHIYGTPIRKGFIHYFDLQRKSVQRMYPPAINKKIFAIRTLGSISEPWAEEVLCKSMNSDTQDYIKMECCESLLKLRG</sequence>
<protein>
    <recommendedName>
        <fullName evidence="2">Cysteine dioxygenase</fullName>
    </recommendedName>
</protein>
<organism evidence="1">
    <name type="scientific">bioreactor metagenome</name>
    <dbReference type="NCBI Taxonomy" id="1076179"/>
    <lineage>
        <taxon>unclassified sequences</taxon>
        <taxon>metagenomes</taxon>
        <taxon>ecological metagenomes</taxon>
    </lineage>
</organism>
<dbReference type="EMBL" id="VSSQ01071730">
    <property type="protein sequence ID" value="MPN23274.1"/>
    <property type="molecule type" value="Genomic_DNA"/>
</dbReference>
<evidence type="ECO:0008006" key="2">
    <source>
        <dbReference type="Google" id="ProtNLM"/>
    </source>
</evidence>
<accession>A0A645GHB5</accession>
<dbReference type="InterPro" id="IPR011051">
    <property type="entry name" value="RmlC_Cupin_sf"/>
</dbReference>
<gene>
    <name evidence="1" type="ORF">SDC9_170662</name>
</gene>
<name>A0A645GHB5_9ZZZZ</name>
<dbReference type="AlphaFoldDB" id="A0A645GHB5"/>
<comment type="caution">
    <text evidence="1">The sequence shown here is derived from an EMBL/GenBank/DDBJ whole genome shotgun (WGS) entry which is preliminary data.</text>
</comment>
<dbReference type="SUPFAM" id="SSF51182">
    <property type="entry name" value="RmlC-like cupins"/>
    <property type="match status" value="1"/>
</dbReference>
<reference evidence="1" key="1">
    <citation type="submission" date="2019-08" db="EMBL/GenBank/DDBJ databases">
        <authorList>
            <person name="Kucharzyk K."/>
            <person name="Murdoch R.W."/>
            <person name="Higgins S."/>
            <person name="Loffler F."/>
        </authorList>
    </citation>
    <scope>NUCLEOTIDE SEQUENCE</scope>
</reference>
<dbReference type="Gene3D" id="2.60.120.10">
    <property type="entry name" value="Jelly Rolls"/>
    <property type="match status" value="1"/>
</dbReference>
<dbReference type="CDD" id="cd10548">
    <property type="entry name" value="cupin_CDO"/>
    <property type="match status" value="1"/>
</dbReference>